<proteinExistence type="predicted"/>
<reference evidence="1 2" key="1">
    <citation type="submission" date="2012-11" db="EMBL/GenBank/DDBJ databases">
        <title>Whole genome sequence of Acetobacter orientalis 21F-2.</title>
        <authorList>
            <person name="Azuma Y."/>
            <person name="Higashiura N."/>
            <person name="Hirakawa H."/>
            <person name="Matsushita K."/>
        </authorList>
    </citation>
    <scope>NUCLEOTIDE SEQUENCE [LARGE SCALE GENOMIC DNA]</scope>
    <source>
        <strain evidence="1 2">21F-2</strain>
    </source>
</reference>
<gene>
    <name evidence="1" type="ORF">Abor_014_109</name>
</gene>
<dbReference type="AlphaFoldDB" id="A0A0D6NIS8"/>
<sequence length="250" mass="28475">MPDEPGIIYLMHPAQNRVICNIKMRYSNIIFSTQDLTDILIAKADIIFGDLSSLTLECAYIRSNVYMVLDRNIYTKQHDLDDVLFDESSPRYAYIPETDVRIPEKCILKKIDLIQALKTYHVPSRFTSFHLAQDFLPPPKVLGEISLCAKGVLDLAQTTVKNIMNIPNESYKITVLNFISNSYREILGREVDPSGLQTYMAFLCNTPKPPLVAGLEFMLQLAQSPEGQKANKNRPMNWPLIQKFSEDALK</sequence>
<organism evidence="1 2">
    <name type="scientific">Acetobacter orientalis</name>
    <dbReference type="NCBI Taxonomy" id="146474"/>
    <lineage>
        <taxon>Bacteria</taxon>
        <taxon>Pseudomonadati</taxon>
        <taxon>Pseudomonadota</taxon>
        <taxon>Alphaproteobacteria</taxon>
        <taxon>Acetobacterales</taxon>
        <taxon>Acetobacteraceae</taxon>
        <taxon>Acetobacter</taxon>
    </lineage>
</organism>
<dbReference type="EMBL" id="BAMX01000014">
    <property type="protein sequence ID" value="GAN65944.1"/>
    <property type="molecule type" value="Genomic_DNA"/>
</dbReference>
<dbReference type="Proteomes" id="UP000032670">
    <property type="component" value="Unassembled WGS sequence"/>
</dbReference>
<protein>
    <recommendedName>
        <fullName evidence="3">DUF4214 domain-containing protein</fullName>
    </recommendedName>
</protein>
<evidence type="ECO:0008006" key="3">
    <source>
        <dbReference type="Google" id="ProtNLM"/>
    </source>
</evidence>
<comment type="caution">
    <text evidence="1">The sequence shown here is derived from an EMBL/GenBank/DDBJ whole genome shotgun (WGS) entry which is preliminary data.</text>
</comment>
<evidence type="ECO:0000313" key="2">
    <source>
        <dbReference type="Proteomes" id="UP000032670"/>
    </source>
</evidence>
<name>A0A0D6NIS8_9PROT</name>
<accession>A0A6N3STE0</accession>
<accession>A0A0D6NIS8</accession>
<keyword evidence="2" id="KW-1185">Reference proteome</keyword>
<evidence type="ECO:0000313" key="1">
    <source>
        <dbReference type="EMBL" id="GAN65944.1"/>
    </source>
</evidence>